<feature type="compositionally biased region" description="Polar residues" evidence="1">
    <location>
        <begin position="43"/>
        <end position="57"/>
    </location>
</feature>
<feature type="compositionally biased region" description="Acidic residues" evidence="1">
    <location>
        <begin position="71"/>
        <end position="81"/>
    </location>
</feature>
<evidence type="ECO:0000313" key="2">
    <source>
        <dbReference type="EMBL" id="KJX97563.1"/>
    </source>
</evidence>
<dbReference type="Proteomes" id="UP000033647">
    <property type="component" value="Unassembled WGS sequence"/>
</dbReference>
<gene>
    <name evidence="2" type="ORF">TI39_contig481g00032</name>
</gene>
<feature type="compositionally biased region" description="Basic and acidic residues" evidence="1">
    <location>
        <begin position="60"/>
        <end position="70"/>
    </location>
</feature>
<dbReference type="AlphaFoldDB" id="A0A0F4GJY0"/>
<evidence type="ECO:0000313" key="3">
    <source>
        <dbReference type="Proteomes" id="UP000033647"/>
    </source>
</evidence>
<reference evidence="2 3" key="1">
    <citation type="submission" date="2015-03" db="EMBL/GenBank/DDBJ databases">
        <title>RNA-seq based gene annotation and comparative genomics of four Zymoseptoria species reveal species-specific pathogenicity related genes and transposable element activity.</title>
        <authorList>
            <person name="Grandaubert J."/>
            <person name="Bhattacharyya A."/>
            <person name="Stukenbrock E.H."/>
        </authorList>
    </citation>
    <scope>NUCLEOTIDE SEQUENCE [LARGE SCALE GENOMIC DNA]</scope>
    <source>
        <strain evidence="2 3">Zb18110</strain>
    </source>
</reference>
<feature type="compositionally biased region" description="Basic and acidic residues" evidence="1">
    <location>
        <begin position="11"/>
        <end position="38"/>
    </location>
</feature>
<feature type="region of interest" description="Disordered" evidence="1">
    <location>
        <begin position="1"/>
        <end position="81"/>
    </location>
</feature>
<protein>
    <submittedName>
        <fullName evidence="2">Uncharacterized protein</fullName>
    </submittedName>
</protein>
<accession>A0A0F4GJY0</accession>
<proteinExistence type="predicted"/>
<name>A0A0F4GJY0_9PEZI</name>
<evidence type="ECO:0000256" key="1">
    <source>
        <dbReference type="SAM" id="MobiDB-lite"/>
    </source>
</evidence>
<comment type="caution">
    <text evidence="2">The sequence shown here is derived from an EMBL/GenBank/DDBJ whole genome shotgun (WGS) entry which is preliminary data.</text>
</comment>
<keyword evidence="3" id="KW-1185">Reference proteome</keyword>
<dbReference type="EMBL" id="LAFY01000473">
    <property type="protein sequence ID" value="KJX97563.1"/>
    <property type="molecule type" value="Genomic_DNA"/>
</dbReference>
<sequence>MTPRSSNDNYEEAREYPSPPRGERKSRFLDELTRDETRPGAADSSQAQFQGEPQTIQQHKKGEQDGPQNKEEEEEDDDDDLAITLTELRTNNPSITFSRLGSPIASTFTTIPLTFPLPPSRSSHSSDSERLTRRNSFDLIFAQALENEDEAQVMAEVRGLIRRSVTPPGASTSIAEVPRAWRKGDGGRGRDVREEGFEMVDLEAGRDGKVGRKRAKTVEEEKCSVM</sequence>
<organism evidence="2 3">
    <name type="scientific">Zymoseptoria brevis</name>
    <dbReference type="NCBI Taxonomy" id="1047168"/>
    <lineage>
        <taxon>Eukaryota</taxon>
        <taxon>Fungi</taxon>
        <taxon>Dikarya</taxon>
        <taxon>Ascomycota</taxon>
        <taxon>Pezizomycotina</taxon>
        <taxon>Dothideomycetes</taxon>
        <taxon>Dothideomycetidae</taxon>
        <taxon>Mycosphaerellales</taxon>
        <taxon>Mycosphaerellaceae</taxon>
        <taxon>Zymoseptoria</taxon>
    </lineage>
</organism>